<dbReference type="EMBL" id="JBDFQZ010000012">
    <property type="protein sequence ID" value="KAK9674449.1"/>
    <property type="molecule type" value="Genomic_DNA"/>
</dbReference>
<sequence>MVLSLAREESWSTQRKSTKLQLGWYLLLSVCSKRVPGFVGDIGITCIRVSTALSPAFGLQNWHNSKAHSVPWVSLIQRAWPNGPIEIVVTNDPLDCSELNCNGASSSEFPVTSK</sequence>
<accession>A0AAW1HEC4</accession>
<evidence type="ECO:0000313" key="2">
    <source>
        <dbReference type="Proteomes" id="UP001443914"/>
    </source>
</evidence>
<evidence type="ECO:0000313" key="1">
    <source>
        <dbReference type="EMBL" id="KAK9674449.1"/>
    </source>
</evidence>
<comment type="caution">
    <text evidence="1">The sequence shown here is derived from an EMBL/GenBank/DDBJ whole genome shotgun (WGS) entry which is preliminary data.</text>
</comment>
<dbReference type="Proteomes" id="UP001443914">
    <property type="component" value="Unassembled WGS sequence"/>
</dbReference>
<reference evidence="1" key="1">
    <citation type="submission" date="2024-03" db="EMBL/GenBank/DDBJ databases">
        <title>WGS assembly of Saponaria officinalis var. Norfolk2.</title>
        <authorList>
            <person name="Jenkins J."/>
            <person name="Shu S."/>
            <person name="Grimwood J."/>
            <person name="Barry K."/>
            <person name="Goodstein D."/>
            <person name="Schmutz J."/>
            <person name="Leebens-Mack J."/>
            <person name="Osbourn A."/>
        </authorList>
    </citation>
    <scope>NUCLEOTIDE SEQUENCE [LARGE SCALE GENOMIC DNA]</scope>
    <source>
        <strain evidence="1">JIC</strain>
    </source>
</reference>
<protein>
    <submittedName>
        <fullName evidence="1">Uncharacterized protein</fullName>
    </submittedName>
</protein>
<proteinExistence type="predicted"/>
<dbReference type="AlphaFoldDB" id="A0AAW1HEC4"/>
<keyword evidence="2" id="KW-1185">Reference proteome</keyword>
<gene>
    <name evidence="1" type="ORF">RND81_12G233200</name>
</gene>
<name>A0AAW1HEC4_SAPOF</name>
<organism evidence="1 2">
    <name type="scientific">Saponaria officinalis</name>
    <name type="common">Common soapwort</name>
    <name type="synonym">Lychnis saponaria</name>
    <dbReference type="NCBI Taxonomy" id="3572"/>
    <lineage>
        <taxon>Eukaryota</taxon>
        <taxon>Viridiplantae</taxon>
        <taxon>Streptophyta</taxon>
        <taxon>Embryophyta</taxon>
        <taxon>Tracheophyta</taxon>
        <taxon>Spermatophyta</taxon>
        <taxon>Magnoliopsida</taxon>
        <taxon>eudicotyledons</taxon>
        <taxon>Gunneridae</taxon>
        <taxon>Pentapetalae</taxon>
        <taxon>Caryophyllales</taxon>
        <taxon>Caryophyllaceae</taxon>
        <taxon>Caryophylleae</taxon>
        <taxon>Saponaria</taxon>
    </lineage>
</organism>